<evidence type="ECO:0000313" key="2">
    <source>
        <dbReference type="Proteomes" id="UP000030690"/>
    </source>
</evidence>
<proteinExistence type="predicted"/>
<reference evidence="1 2" key="1">
    <citation type="submission" date="2013-02" db="EMBL/GenBank/DDBJ databases">
        <title>The Genome Annotation of Plasmodium falciparum Vietnam Oak-Knoll (FVO).</title>
        <authorList>
            <consortium name="The Broad Institute Genome Sequencing Platform"/>
            <consortium name="The Broad Institute Genome Sequencing Center for Infectious Disease"/>
            <person name="Neafsey D."/>
            <person name="Hoffman S."/>
            <person name="Volkman S."/>
            <person name="Rosenthal P."/>
            <person name="Walker B."/>
            <person name="Young S.K."/>
            <person name="Zeng Q."/>
            <person name="Gargeya S."/>
            <person name="Fitzgerald M."/>
            <person name="Haas B."/>
            <person name="Abouelleil A."/>
            <person name="Allen A.W."/>
            <person name="Alvarado L."/>
            <person name="Arachchi H.M."/>
            <person name="Berlin A.M."/>
            <person name="Chapman S.B."/>
            <person name="Gainer-Dewar J."/>
            <person name="Goldberg J."/>
            <person name="Griggs A."/>
            <person name="Gujja S."/>
            <person name="Hansen M."/>
            <person name="Howarth C."/>
            <person name="Imamovic A."/>
            <person name="Ireland A."/>
            <person name="Larimer J."/>
            <person name="McCowan C."/>
            <person name="Murphy C."/>
            <person name="Pearson M."/>
            <person name="Poon T.W."/>
            <person name="Priest M."/>
            <person name="Roberts A."/>
            <person name="Saif S."/>
            <person name="Shea T."/>
            <person name="Sisk P."/>
            <person name="Sykes S."/>
            <person name="Wortman J."/>
            <person name="Nusbaum C."/>
            <person name="Birren B."/>
        </authorList>
    </citation>
    <scope>NUCLEOTIDE SEQUENCE [LARGE SCALE GENOMIC DNA]</scope>
    <source>
        <strain evidence="2">Vietnam Oak-Knoll (FVO)</strain>
    </source>
</reference>
<dbReference type="Proteomes" id="UP000030690">
    <property type="component" value="Unassembled WGS sequence"/>
</dbReference>
<reference evidence="1 2" key="2">
    <citation type="submission" date="2013-02" db="EMBL/GenBank/DDBJ databases">
        <title>The Genome Sequence of Plasmodium falciparum Vietnam Oak-Knoll (FVO).</title>
        <authorList>
            <consortium name="The Broad Institute Genome Sequencing Platform"/>
            <consortium name="The Broad Institute Genome Sequencing Center for Infectious Disease"/>
            <person name="Neafsey D."/>
            <person name="Cheeseman I."/>
            <person name="Volkman S."/>
            <person name="Adams J."/>
            <person name="Walker B."/>
            <person name="Young S.K."/>
            <person name="Zeng Q."/>
            <person name="Gargeya S."/>
            <person name="Fitzgerald M."/>
            <person name="Haas B."/>
            <person name="Abouelleil A."/>
            <person name="Alvarado L."/>
            <person name="Arachchi H.M."/>
            <person name="Berlin A.M."/>
            <person name="Chapman S.B."/>
            <person name="Dewar J."/>
            <person name="Goldberg J."/>
            <person name="Griggs A."/>
            <person name="Gujja S."/>
            <person name="Hansen M."/>
            <person name="Howarth C."/>
            <person name="Imamovic A."/>
            <person name="Larimer J."/>
            <person name="McCowan C."/>
            <person name="Murphy C."/>
            <person name="Neiman D."/>
            <person name="Pearson M."/>
            <person name="Priest M."/>
            <person name="Roberts A."/>
            <person name="Saif S."/>
            <person name="Shea T."/>
            <person name="Sisk P."/>
            <person name="Sykes S."/>
            <person name="Wortman J."/>
            <person name="Nusbaum C."/>
            <person name="Birren B."/>
        </authorList>
    </citation>
    <scope>NUCLEOTIDE SEQUENCE [LARGE SCALE GENOMIC DNA]</scope>
    <source>
        <strain evidence="2">Vietnam Oak-Knoll (FVO)</strain>
    </source>
</reference>
<dbReference type="AlphaFoldDB" id="A0A024UYE6"/>
<protein>
    <submittedName>
        <fullName evidence="1">Uncharacterized protein</fullName>
    </submittedName>
</protein>
<sequence length="881" mass="103996">MASSRQEIKLKNEVENKKKLTNTCVCSFEENNKNVNIKLLGNFHNITPSNDNKKEENTIENIKEKIIRKCKIDDINNIKNSNSSGNKKEEKNILKYFNINCSKQKSNEIKKKEKKKSSKLRNQYITPDVSMSSNEKINYYINKEVNKKMNKLNDIENVSCSSYKCFNEQINDKKKEDTEKLTNCCNETNVLNGKNVKDCNKLCNKVNDDNQSLNNTNPCNYDIKKNNVENNNMYDNSYVHIKEMGNVKSNYSLKKIIEYNDEQLKNIFNKNKEDDTDSKGQHNSDNCCDKYLETFYNMENQDLCKNSKCNNLKNHNINIDINIHMNSSINVNCNSYNKNSIKINEVDDSMPPSEHNTLCYDEERKKHRFKENDSENNNITKKKSFDEKEWVQINESYNFWDSLKNNLRNVFLIKKMEDDSNIKKDDEVKMNDDETKKDKSRENVLCGLEKDNKMRSQTKSVSNNNKSVDNNNNKCVENNNYQCVDKNNNKCVDNNNNKCVDNNNNKSVENNNNQCVDNNKNVYNNRASCDERSFPFPVDVYVKCLHFLKLETILKCELLNKMSCDIINNRVGVFTYIRKLNLDEKWSSIPIYKRQFYLHQMRNIRHLTTSEKIYVENGMYIHEVAAIIYQNLSSLKTIELLSPEYFMNDNTPRHEPFSLYPSVFEKLEKLTIIGCQTLEWLHIFRNCSFPLLKKFEVCYYPLHHDHWYWNFVFDFTQLGLQGLYKILYTMENLQKLIIGFDVWFDNLEGHIYNPLESHRNELQEYRIINNNRNERYNNISSLSIPPANGYPSRIFKSYRGKLCEEDYSDIFTIAYYMSGKCGKLTRIMIKYRDSYEYYDDEIGKDEVVNELISEASNTASTYYNYVLNWFRSADEIVPRAS</sequence>
<dbReference type="OrthoDB" id="376802at2759"/>
<organism evidence="1 2">
    <name type="scientific">Plasmodium falciparum Vietnam Oak-Knoll</name>
    <name type="common">FVO</name>
    <dbReference type="NCBI Taxonomy" id="1036723"/>
    <lineage>
        <taxon>Eukaryota</taxon>
        <taxon>Sar</taxon>
        <taxon>Alveolata</taxon>
        <taxon>Apicomplexa</taxon>
        <taxon>Aconoidasida</taxon>
        <taxon>Haemosporida</taxon>
        <taxon>Plasmodiidae</taxon>
        <taxon>Plasmodium</taxon>
        <taxon>Plasmodium (Laverania)</taxon>
    </lineage>
</organism>
<dbReference type="PANTHER" id="PTHR16148:SF14">
    <property type="entry name" value="MYND-TYPE DOMAIN-CONTAINING PROTEIN"/>
    <property type="match status" value="1"/>
</dbReference>
<gene>
    <name evidence="1" type="ORF">PFFVO_05390</name>
</gene>
<dbReference type="EMBL" id="KI925154">
    <property type="protein sequence ID" value="ETW15778.1"/>
    <property type="molecule type" value="Genomic_DNA"/>
</dbReference>
<name>A0A024UYE6_PLAFA</name>
<dbReference type="SUPFAM" id="SSF69349">
    <property type="entry name" value="Phage fibre proteins"/>
    <property type="match status" value="1"/>
</dbReference>
<accession>A0A024UYE6</accession>
<dbReference type="PANTHER" id="PTHR16148">
    <property type="entry name" value="NF-KAPPA-B-REPRESSING FACTOR-RELATED"/>
    <property type="match status" value="1"/>
</dbReference>
<evidence type="ECO:0000313" key="1">
    <source>
        <dbReference type="EMBL" id="ETW15778.1"/>
    </source>
</evidence>